<dbReference type="Gene3D" id="1.10.510.10">
    <property type="entry name" value="Transferase(Phosphotransferase) domain 1"/>
    <property type="match status" value="1"/>
</dbReference>
<dbReference type="GeneID" id="107490235"/>
<accession>A0A9C6TAI0</accession>
<organism evidence="2 3">
    <name type="scientific">Arachis duranensis</name>
    <name type="common">Wild peanut</name>
    <dbReference type="NCBI Taxonomy" id="130453"/>
    <lineage>
        <taxon>Eukaryota</taxon>
        <taxon>Viridiplantae</taxon>
        <taxon>Streptophyta</taxon>
        <taxon>Embryophyta</taxon>
        <taxon>Tracheophyta</taxon>
        <taxon>Spermatophyta</taxon>
        <taxon>Magnoliopsida</taxon>
        <taxon>eudicotyledons</taxon>
        <taxon>Gunneridae</taxon>
        <taxon>Pentapetalae</taxon>
        <taxon>rosids</taxon>
        <taxon>fabids</taxon>
        <taxon>Fabales</taxon>
        <taxon>Fabaceae</taxon>
        <taxon>Papilionoideae</taxon>
        <taxon>50 kb inversion clade</taxon>
        <taxon>dalbergioids sensu lato</taxon>
        <taxon>Dalbergieae</taxon>
        <taxon>Pterocarpus clade</taxon>
        <taxon>Arachis</taxon>
    </lineage>
</organism>
<dbReference type="AlphaFoldDB" id="A0A9C6TAI0"/>
<dbReference type="SUPFAM" id="SSF56112">
    <property type="entry name" value="Protein kinase-like (PK-like)"/>
    <property type="match status" value="1"/>
</dbReference>
<dbReference type="KEGG" id="adu:107490235"/>
<dbReference type="Proteomes" id="UP000515211">
    <property type="component" value="Chromosome 1"/>
</dbReference>
<keyword evidence="1" id="KW-0472">Membrane</keyword>
<evidence type="ECO:0000313" key="3">
    <source>
        <dbReference type="RefSeq" id="XP_052110290.1"/>
    </source>
</evidence>
<dbReference type="InterPro" id="IPR011009">
    <property type="entry name" value="Kinase-like_dom_sf"/>
</dbReference>
<keyword evidence="2" id="KW-1185">Reference proteome</keyword>
<name>A0A9C6TAI0_ARADU</name>
<sequence>MAAYHPYFMGHERSSIGVSDLRLFWELPRNFAIFMRDVKEGSFTRISRLLIFFSLRLLSLRYLIPGFFMHGIVDEKTDVYAYGVLLLELITGRQALDSSQKSLIMWAGYATLAIGTEWIFRPKQEVISLVLCSCDVLLLLLTVEASPTPPPSELHRRHRYPKRKTGFLLFFKFMFALFISANSL</sequence>
<evidence type="ECO:0000256" key="1">
    <source>
        <dbReference type="SAM" id="Phobius"/>
    </source>
</evidence>
<evidence type="ECO:0000313" key="2">
    <source>
        <dbReference type="Proteomes" id="UP000515211"/>
    </source>
</evidence>
<dbReference type="PANTHER" id="PTHR47987:SF13">
    <property type="entry name" value="RECEPTOR-LIKE CYTOSOLIC SERINE_THREONINE-PROTEIN KINASE RBK2"/>
    <property type="match status" value="1"/>
</dbReference>
<dbReference type="PANTHER" id="PTHR47987">
    <property type="entry name" value="OS08G0249100 PROTEIN"/>
    <property type="match status" value="1"/>
</dbReference>
<reference evidence="3" key="2">
    <citation type="submission" date="2025-08" db="UniProtKB">
        <authorList>
            <consortium name="RefSeq"/>
        </authorList>
    </citation>
    <scope>IDENTIFICATION</scope>
    <source>
        <tissue evidence="3">Whole plant</tissue>
    </source>
</reference>
<dbReference type="RefSeq" id="XP_052110290.1">
    <property type="nucleotide sequence ID" value="XM_052254330.1"/>
</dbReference>
<gene>
    <name evidence="3" type="primary">LOC107490235</name>
</gene>
<dbReference type="InterPro" id="IPR046958">
    <property type="entry name" value="RBK1/2/STUNTED"/>
</dbReference>
<feature type="transmembrane region" description="Helical" evidence="1">
    <location>
        <begin position="166"/>
        <end position="183"/>
    </location>
</feature>
<reference evidence="2" key="1">
    <citation type="journal article" date="2016" name="Nat. Genet.">
        <title>The genome sequences of Arachis duranensis and Arachis ipaensis, the diploid ancestors of cultivated peanut.</title>
        <authorList>
            <person name="Bertioli D.J."/>
            <person name="Cannon S.B."/>
            <person name="Froenicke L."/>
            <person name="Huang G."/>
            <person name="Farmer A.D."/>
            <person name="Cannon E.K."/>
            <person name="Liu X."/>
            <person name="Gao D."/>
            <person name="Clevenger J."/>
            <person name="Dash S."/>
            <person name="Ren L."/>
            <person name="Moretzsohn M.C."/>
            <person name="Shirasawa K."/>
            <person name="Huang W."/>
            <person name="Vidigal B."/>
            <person name="Abernathy B."/>
            <person name="Chu Y."/>
            <person name="Niederhuth C.E."/>
            <person name="Umale P."/>
            <person name="Araujo A.C."/>
            <person name="Kozik A."/>
            <person name="Kim K.D."/>
            <person name="Burow M.D."/>
            <person name="Varshney R.K."/>
            <person name="Wang X."/>
            <person name="Zhang X."/>
            <person name="Barkley N."/>
            <person name="Guimaraes P.M."/>
            <person name="Isobe S."/>
            <person name="Guo B."/>
            <person name="Liao B."/>
            <person name="Stalker H.T."/>
            <person name="Schmitz R.J."/>
            <person name="Scheffler B.E."/>
            <person name="Leal-Bertioli S.C."/>
            <person name="Xun X."/>
            <person name="Jackson S.A."/>
            <person name="Michelmore R."/>
            <person name="Ozias-Akins P."/>
        </authorList>
    </citation>
    <scope>NUCLEOTIDE SEQUENCE [LARGE SCALE GENOMIC DNA]</scope>
    <source>
        <strain evidence="2">cv. V14167</strain>
    </source>
</reference>
<keyword evidence="1" id="KW-1133">Transmembrane helix</keyword>
<proteinExistence type="predicted"/>
<protein>
    <submittedName>
        <fullName evidence="3">Uncharacterized protein LOC107490235</fullName>
    </submittedName>
</protein>
<keyword evidence="1" id="KW-0812">Transmembrane</keyword>